<reference evidence="5 6" key="1">
    <citation type="journal article" date="2016" name="Sci. Rep.">
        <title>The genome sequence of the outbreeding globe artichoke constructed de novo incorporating a phase-aware low-pass sequencing strategy of F1 progeny.</title>
        <authorList>
            <person name="Scaglione D."/>
            <person name="Reyes-Chin-Wo S."/>
            <person name="Acquadro A."/>
            <person name="Froenicke L."/>
            <person name="Portis E."/>
            <person name="Beitel C."/>
            <person name="Tirone M."/>
            <person name="Mauro R."/>
            <person name="Lo Monaco A."/>
            <person name="Mauromicale G."/>
            <person name="Faccioli P."/>
            <person name="Cattivelli L."/>
            <person name="Rieseberg L."/>
            <person name="Michelmore R."/>
            <person name="Lanteri S."/>
        </authorList>
    </citation>
    <scope>NUCLEOTIDE SEQUENCE [LARGE SCALE GENOMIC DNA]</scope>
    <source>
        <strain evidence="5">2C</strain>
    </source>
</reference>
<proteinExistence type="predicted"/>
<evidence type="ECO:0000313" key="6">
    <source>
        <dbReference type="Proteomes" id="UP000243975"/>
    </source>
</evidence>
<protein>
    <submittedName>
        <fullName evidence="5">Uncharacterized protein</fullName>
    </submittedName>
</protein>
<sequence>MVVETIVTEVPRRTGQERSEFRILTVTSFEINAQTCKPSGGIRGKKPPPGQCNRENDSDCCVQGKNSESMHSFIKEEDQVA</sequence>
<comment type="caution">
    <text evidence="5">The sequence shown here is derived from an EMBL/GenBank/DDBJ whole genome shotgun (WGS) entry which is preliminary data.</text>
</comment>
<evidence type="ECO:0000256" key="1">
    <source>
        <dbReference type="ARBA" id="ARBA00004613"/>
    </source>
</evidence>
<feature type="region of interest" description="Disordered" evidence="4">
    <location>
        <begin position="37"/>
        <end position="57"/>
    </location>
</feature>
<keyword evidence="3" id="KW-0732">Signal</keyword>
<dbReference type="EMBL" id="LEKV01003851">
    <property type="protein sequence ID" value="KVH97179.1"/>
    <property type="molecule type" value="Genomic_DNA"/>
</dbReference>
<accession>A0A118JY99</accession>
<dbReference type="AlphaFoldDB" id="A0A118JY99"/>
<keyword evidence="6" id="KW-1185">Reference proteome</keyword>
<comment type="subcellular location">
    <subcellularLocation>
        <location evidence="1">Secreted</location>
    </subcellularLocation>
</comment>
<dbReference type="Proteomes" id="UP000243975">
    <property type="component" value="Unassembled WGS sequence"/>
</dbReference>
<dbReference type="Gramene" id="KVH97179">
    <property type="protein sequence ID" value="KVH97179"/>
    <property type="gene ID" value="Ccrd_000720"/>
</dbReference>
<evidence type="ECO:0000256" key="2">
    <source>
        <dbReference type="ARBA" id="ARBA00022525"/>
    </source>
</evidence>
<dbReference type="InterPro" id="IPR039271">
    <property type="entry name" value="Kiwellin-like"/>
</dbReference>
<organism evidence="5 6">
    <name type="scientific">Cynara cardunculus var. scolymus</name>
    <name type="common">Globe artichoke</name>
    <name type="synonym">Cynara scolymus</name>
    <dbReference type="NCBI Taxonomy" id="59895"/>
    <lineage>
        <taxon>Eukaryota</taxon>
        <taxon>Viridiplantae</taxon>
        <taxon>Streptophyta</taxon>
        <taxon>Embryophyta</taxon>
        <taxon>Tracheophyta</taxon>
        <taxon>Spermatophyta</taxon>
        <taxon>Magnoliopsida</taxon>
        <taxon>eudicotyledons</taxon>
        <taxon>Gunneridae</taxon>
        <taxon>Pentapetalae</taxon>
        <taxon>asterids</taxon>
        <taxon>campanulids</taxon>
        <taxon>Asterales</taxon>
        <taxon>Asteraceae</taxon>
        <taxon>Carduoideae</taxon>
        <taxon>Cardueae</taxon>
        <taxon>Carduinae</taxon>
        <taxon>Cynara</taxon>
    </lineage>
</organism>
<dbReference type="Pfam" id="PF24300">
    <property type="entry name" value="KWL1"/>
    <property type="match status" value="1"/>
</dbReference>
<dbReference type="GO" id="GO:0005576">
    <property type="term" value="C:extracellular region"/>
    <property type="evidence" value="ECO:0007669"/>
    <property type="project" value="UniProtKB-SubCell"/>
</dbReference>
<name>A0A118JY99_CYNCS</name>
<keyword evidence="2" id="KW-0964">Secreted</keyword>
<evidence type="ECO:0000256" key="3">
    <source>
        <dbReference type="ARBA" id="ARBA00022729"/>
    </source>
</evidence>
<evidence type="ECO:0000256" key="4">
    <source>
        <dbReference type="SAM" id="MobiDB-lite"/>
    </source>
</evidence>
<gene>
    <name evidence="5" type="ORF">Ccrd_000720</name>
</gene>
<evidence type="ECO:0000313" key="5">
    <source>
        <dbReference type="EMBL" id="KVH97179.1"/>
    </source>
</evidence>